<dbReference type="InterPro" id="IPR007278">
    <property type="entry name" value="DUF397"/>
</dbReference>
<organism evidence="2 3">
    <name type="scientific">Nonomuraea cavernae</name>
    <dbReference type="NCBI Taxonomy" id="2045107"/>
    <lineage>
        <taxon>Bacteria</taxon>
        <taxon>Bacillati</taxon>
        <taxon>Actinomycetota</taxon>
        <taxon>Actinomycetes</taxon>
        <taxon>Streptosporangiales</taxon>
        <taxon>Streptosporangiaceae</taxon>
        <taxon>Nonomuraea</taxon>
    </lineage>
</organism>
<dbReference type="RefSeq" id="WP_189129215.1">
    <property type="nucleotide sequence ID" value="NZ_BMNH01000055.1"/>
</dbReference>
<evidence type="ECO:0000259" key="1">
    <source>
        <dbReference type="Pfam" id="PF04149"/>
    </source>
</evidence>
<reference evidence="2" key="1">
    <citation type="journal article" date="2014" name="Int. J. Syst. Evol. Microbiol.">
        <title>Complete genome sequence of Corynebacterium casei LMG S-19264T (=DSM 44701T), isolated from a smear-ripened cheese.</title>
        <authorList>
            <consortium name="US DOE Joint Genome Institute (JGI-PGF)"/>
            <person name="Walter F."/>
            <person name="Albersmeier A."/>
            <person name="Kalinowski J."/>
            <person name="Ruckert C."/>
        </authorList>
    </citation>
    <scope>NUCLEOTIDE SEQUENCE</scope>
    <source>
        <strain evidence="2">CGMCC 4.7368</strain>
    </source>
</reference>
<dbReference type="EMBL" id="BMNH01000055">
    <property type="protein sequence ID" value="GGO83562.1"/>
    <property type="molecule type" value="Genomic_DNA"/>
</dbReference>
<feature type="domain" description="DUF397" evidence="1">
    <location>
        <begin position="11"/>
        <end position="60"/>
    </location>
</feature>
<protein>
    <recommendedName>
        <fullName evidence="1">DUF397 domain-containing protein</fullName>
    </recommendedName>
</protein>
<comment type="caution">
    <text evidence="2">The sequence shown here is derived from an EMBL/GenBank/DDBJ whole genome shotgun (WGS) entry which is preliminary data.</text>
</comment>
<sequence>MTSRPLPEIIWKKSSRCDLNNCVEVALLPDGSIGLRDSKNIDGGTLTFSPEGWTKFIGPIKGADDQGY</sequence>
<gene>
    <name evidence="2" type="ORF">GCM10012289_77280</name>
</gene>
<name>A0A918DTR6_9ACTN</name>
<accession>A0A918DTR6</accession>
<dbReference type="AlphaFoldDB" id="A0A918DTR6"/>
<keyword evidence="3" id="KW-1185">Reference proteome</keyword>
<reference evidence="2" key="2">
    <citation type="submission" date="2020-09" db="EMBL/GenBank/DDBJ databases">
        <authorList>
            <person name="Sun Q."/>
            <person name="Zhou Y."/>
        </authorList>
    </citation>
    <scope>NUCLEOTIDE SEQUENCE</scope>
    <source>
        <strain evidence="2">CGMCC 4.7368</strain>
    </source>
</reference>
<dbReference type="Pfam" id="PF04149">
    <property type="entry name" value="DUF397"/>
    <property type="match status" value="1"/>
</dbReference>
<dbReference type="Proteomes" id="UP000646523">
    <property type="component" value="Unassembled WGS sequence"/>
</dbReference>
<evidence type="ECO:0000313" key="2">
    <source>
        <dbReference type="EMBL" id="GGO83562.1"/>
    </source>
</evidence>
<proteinExistence type="predicted"/>
<evidence type="ECO:0000313" key="3">
    <source>
        <dbReference type="Proteomes" id="UP000646523"/>
    </source>
</evidence>